<organism evidence="2">
    <name type="scientific">Ananas comosus var. bracteatus</name>
    <name type="common">red pineapple</name>
    <dbReference type="NCBI Taxonomy" id="296719"/>
    <lineage>
        <taxon>Eukaryota</taxon>
        <taxon>Viridiplantae</taxon>
        <taxon>Streptophyta</taxon>
        <taxon>Embryophyta</taxon>
        <taxon>Tracheophyta</taxon>
        <taxon>Spermatophyta</taxon>
        <taxon>Magnoliopsida</taxon>
        <taxon>Liliopsida</taxon>
        <taxon>Poales</taxon>
        <taxon>Bromeliaceae</taxon>
        <taxon>Bromelioideae</taxon>
        <taxon>Ananas</taxon>
    </lineage>
</organism>
<evidence type="ECO:0000313" key="2">
    <source>
        <dbReference type="EMBL" id="CAD1820533.1"/>
    </source>
</evidence>
<reference evidence="2" key="1">
    <citation type="submission" date="2020-07" db="EMBL/GenBank/DDBJ databases">
        <authorList>
            <person name="Lin J."/>
        </authorList>
    </citation>
    <scope>NUCLEOTIDE SEQUENCE</scope>
</reference>
<evidence type="ECO:0000256" key="1">
    <source>
        <dbReference type="SAM" id="MobiDB-lite"/>
    </source>
</evidence>
<accession>A0A6V7NPL5</accession>
<gene>
    <name evidence="2" type="ORF">CB5_LOCUS3744</name>
</gene>
<name>A0A6V7NPL5_ANACO</name>
<feature type="region of interest" description="Disordered" evidence="1">
    <location>
        <begin position="1"/>
        <end position="32"/>
    </location>
</feature>
<dbReference type="AlphaFoldDB" id="A0A6V7NPL5"/>
<sequence>METTQGGERSASPEELLGEAVEEEEKQKQESLEEMLARHRDEVQKLQNKEISFKKEAAKGSKAEQKAKKKQVEDEISRLTAQLKSKHSQELASLGYQTADDVVKAISGVTILAKMNPPNRARG</sequence>
<protein>
    <submittedName>
        <fullName evidence="2">Uncharacterized protein</fullName>
    </submittedName>
</protein>
<proteinExistence type="predicted"/>
<dbReference type="EMBL" id="LR862141">
    <property type="protein sequence ID" value="CAD1820533.1"/>
    <property type="molecule type" value="Genomic_DNA"/>
</dbReference>